<accession>A0ACB9ZGA2</accession>
<gene>
    <name evidence="1" type="ORF">F4820DRAFT_341781</name>
</gene>
<evidence type="ECO:0000313" key="1">
    <source>
        <dbReference type="EMBL" id="KAI4869840.1"/>
    </source>
</evidence>
<keyword evidence="2" id="KW-1185">Reference proteome</keyword>
<protein>
    <submittedName>
        <fullName evidence="1">Uncharacterized protein</fullName>
    </submittedName>
</protein>
<reference evidence="1 2" key="1">
    <citation type="journal article" date="2022" name="New Phytol.">
        <title>Ecological generalism drives hyperdiversity of secondary metabolite gene clusters in xylarialean endophytes.</title>
        <authorList>
            <person name="Franco M.E.E."/>
            <person name="Wisecaver J.H."/>
            <person name="Arnold A.E."/>
            <person name="Ju Y.M."/>
            <person name="Slot J.C."/>
            <person name="Ahrendt S."/>
            <person name="Moore L.P."/>
            <person name="Eastman K.E."/>
            <person name="Scott K."/>
            <person name="Konkel Z."/>
            <person name="Mondo S.J."/>
            <person name="Kuo A."/>
            <person name="Hayes R.D."/>
            <person name="Haridas S."/>
            <person name="Andreopoulos B."/>
            <person name="Riley R."/>
            <person name="LaButti K."/>
            <person name="Pangilinan J."/>
            <person name="Lipzen A."/>
            <person name="Amirebrahimi M."/>
            <person name="Yan J."/>
            <person name="Adam C."/>
            <person name="Keymanesh K."/>
            <person name="Ng V."/>
            <person name="Louie K."/>
            <person name="Northen T."/>
            <person name="Drula E."/>
            <person name="Henrissat B."/>
            <person name="Hsieh H.M."/>
            <person name="Youens-Clark K."/>
            <person name="Lutzoni F."/>
            <person name="Miadlikowska J."/>
            <person name="Eastwood D.C."/>
            <person name="Hamelin R.C."/>
            <person name="Grigoriev I.V."/>
            <person name="U'Ren J.M."/>
        </authorList>
    </citation>
    <scope>NUCLEOTIDE SEQUENCE [LARGE SCALE GENOMIC DNA]</scope>
    <source>
        <strain evidence="1 2">CBS 119005</strain>
    </source>
</reference>
<name>A0ACB9ZGA2_9PEZI</name>
<evidence type="ECO:0000313" key="2">
    <source>
        <dbReference type="Proteomes" id="UP001497700"/>
    </source>
</evidence>
<organism evidence="1 2">
    <name type="scientific">Hypoxylon rubiginosum</name>
    <dbReference type="NCBI Taxonomy" id="110542"/>
    <lineage>
        <taxon>Eukaryota</taxon>
        <taxon>Fungi</taxon>
        <taxon>Dikarya</taxon>
        <taxon>Ascomycota</taxon>
        <taxon>Pezizomycotina</taxon>
        <taxon>Sordariomycetes</taxon>
        <taxon>Xylariomycetidae</taxon>
        <taxon>Xylariales</taxon>
        <taxon>Hypoxylaceae</taxon>
        <taxon>Hypoxylon</taxon>
    </lineage>
</organism>
<dbReference type="EMBL" id="MU393427">
    <property type="protein sequence ID" value="KAI4869840.1"/>
    <property type="molecule type" value="Genomic_DNA"/>
</dbReference>
<comment type="caution">
    <text evidence="1">The sequence shown here is derived from an EMBL/GenBank/DDBJ whole genome shotgun (WGS) entry which is preliminary data.</text>
</comment>
<dbReference type="Proteomes" id="UP001497700">
    <property type="component" value="Unassembled WGS sequence"/>
</dbReference>
<sequence length="1675" mass="190642">MPPAIDYASRQAQACLLVQEIARSHGYLGDEVLSRMDADTRRQVEEALLRKDEMIGTSVITLAKNLYSKDVRFIFELLQNADDNHFTRAVSLSAAPYVSFHVYKDRIVIDCNEDGFNEENIRAICNVGKSSKTGSQGYIGEKGIGFKSVFKVAWKVEIQSGAYSFSFTHRKGNSGFGMISPEWFWPAQELATPLTRMTLFLHNNDDAGSGSAQRQNILDQLKELQPAMLLFLKKLKRIDVKVYSGDGDEAISSTSLSIHQSEANRRVLEKISIENGNTESTKQKYHITESTARNLPRNENRNYSATEENSRAYGTAPVVLAFPLSEDDVPVLKPQELFAFLPVRQVGFNFLIHSDFVTLANREDIVTTSSRNIQLLDALADSFIVGMRELCQHPTLKYQWMRYLPKLADYPWDAFWRRLVDKIKLRISNEEILILRESSILARISQATRLTPLQIDQHNRPLFDDLPGNNASYISPAYENSDLDILKDYGLQGLQQYGLFLRVKRDLSQKSRWRTNTDDEWQERAARCLNLSFTQEWTDRMRKLELVPLTCGKWVSTTSGTVYVATTSSGHLIPSDLGYKLVDPAETRLPERTRLFIILGIERLSDVEVRTAILRKYEHTIPSDINLETSLSHLGFLYLTHKLYPPVLKYPDMCLYDADGKLQPLKNHTFYFKDTAAYGLWSLLGKTDKSPNWPNIHFLHEKYEEKMRKATRVEWKRWLKLLGVHKYPILVKDLISPLETAGSGSILSEECQFIAEHLPSELLGFLRYSWNHNEKFLTSDTHFDELKALKAPCQGGRMVALSETYLPLPNLLAERDEFMRYGETFPFLDLGSTSSQTSQWGFLKDLGVRVTLDLDFYLQILANIGDNDNPTDPSRIPYLYLRIQFESRDLNSVVQGENDTRVRNFIQSQSYLFVPSYKDVAPFWSAPNLCLLDGPIGMTTKHPIVPRYRSAFPKSEITHFIALRQFFHSTLGIPRCSWEHIVDELKNLKVSGCDFQTALQMYEHLREMKLSGDSTKDLKNAFDNSNDGLLLANEKWYTSSQCLWSSTSTAIRGKVNLSDAYDPEFEKFFVDVLGVRGLDANLIYSELLELNPADASIEHVKDLIRNLNALLENESPKFSKLPPLPLRFGDSKYLRLFDSEFAILDRKALDPIFSDRVIVLDFTVQEVCQLKPFIKWAGLEEQYLSRLVKETSTLDSSNKLPISDVSQDVRRKAYGLYRIATQFQSPKIQQSGQDFYNLLCKSRTWETPRIKTTLSVTVGQSSVTEKVDRGDIHIDDADGLLQIYVPNDERLRDGSYVSLLPKRLVHWMMTDPTTGERKTVDPVAIMLVETVLLAKVAVVNHYLDEQGIIEVAVPYIEQTIHTDSFASAPQPTLEIVRPVTPERASSPLSGASSSEYEYFEQETPATDLTSLSPPGPRLIRSRSSFSQGHLYPDPFITPTAERQKIAAQEYRALLSQVASAARKSRLLAKPFDLSDLADALENDTAPAMKTFNEYDLFGAGMAQFERDRRVGAAGELFVFELLSALNPALSGFTRGNWKSTIRKYATAHPDYADMDGWTGIETSDLEYEDVDGTLTESLVHKGHLHSSWRARRPKFYIEVKATPGPWNNSFFMSHAQHEKMRKLTTDDSVYVIFRVFNLYTGGIGCKIYVDPVKLEQEGQLVFTADRWTVKPYRAI</sequence>
<proteinExistence type="predicted"/>